<dbReference type="GO" id="GO:0008289">
    <property type="term" value="F:lipid binding"/>
    <property type="evidence" value="ECO:0007669"/>
    <property type="project" value="UniProtKB-KW"/>
</dbReference>
<keyword evidence="4" id="KW-1185">Reference proteome</keyword>
<dbReference type="Gene3D" id="2.40.128.20">
    <property type="match status" value="1"/>
</dbReference>
<reference evidence="3" key="1">
    <citation type="submission" date="2020-11" db="EMBL/GenBank/DDBJ databases">
        <authorList>
            <person name="Tran Van P."/>
        </authorList>
    </citation>
    <scope>NUCLEOTIDE SEQUENCE</scope>
</reference>
<dbReference type="EMBL" id="OC914888">
    <property type="protein sequence ID" value="CAD7637234.1"/>
    <property type="molecule type" value="Genomic_DNA"/>
</dbReference>
<dbReference type="Proteomes" id="UP000728032">
    <property type="component" value="Unassembled WGS sequence"/>
</dbReference>
<evidence type="ECO:0000256" key="2">
    <source>
        <dbReference type="ARBA" id="ARBA00023121"/>
    </source>
</evidence>
<name>A0A7R9QAS6_9ACAR</name>
<dbReference type="InterPro" id="IPR031259">
    <property type="entry name" value="ILBP"/>
</dbReference>
<keyword evidence="2" id="KW-0446">Lipid-binding</keyword>
<dbReference type="SUPFAM" id="SSF50814">
    <property type="entry name" value="Lipocalins"/>
    <property type="match status" value="1"/>
</dbReference>
<protein>
    <submittedName>
        <fullName evidence="3">Uncharacterized protein</fullName>
    </submittedName>
</protein>
<dbReference type="PANTHER" id="PTHR11955">
    <property type="entry name" value="FATTY ACID BINDING PROTEIN"/>
    <property type="match status" value="1"/>
</dbReference>
<comment type="similarity">
    <text evidence="1">Belongs to the calycin superfamily. Fatty-acid binding protein (FABP) family.</text>
</comment>
<dbReference type="Pfam" id="PF14651">
    <property type="entry name" value="Lipocalin_7"/>
    <property type="match status" value="1"/>
</dbReference>
<dbReference type="InterPro" id="IPR000463">
    <property type="entry name" value="Fatty_acid-bd"/>
</dbReference>
<evidence type="ECO:0000313" key="4">
    <source>
        <dbReference type="Proteomes" id="UP000728032"/>
    </source>
</evidence>
<sequence>MTDFSGKYKQISSNNADGLLKELGASDEVANKVKASLQDLEITQNGNEFVQKSISAAGTQEIKFELGKEFEEKRMDGRTVNSVVVADGNKLIKTTKDPVKNKELKVVTELNGTELKVTATVVGTSVTATGVYTKQ</sequence>
<dbReference type="InterPro" id="IPR012674">
    <property type="entry name" value="Calycin"/>
</dbReference>
<dbReference type="AlphaFoldDB" id="A0A7R9QAS6"/>
<dbReference type="PRINTS" id="PR00178">
    <property type="entry name" value="FATTYACIDBP"/>
</dbReference>
<proteinExistence type="inferred from homology"/>
<evidence type="ECO:0000313" key="3">
    <source>
        <dbReference type="EMBL" id="CAD7637234.1"/>
    </source>
</evidence>
<dbReference type="CDD" id="cd00742">
    <property type="entry name" value="FABP"/>
    <property type="match status" value="1"/>
</dbReference>
<dbReference type="OrthoDB" id="412780at2759"/>
<accession>A0A7R9QAS6</accession>
<gene>
    <name evidence="3" type="ORF">ONB1V03_LOCUS697</name>
</gene>
<organism evidence="3">
    <name type="scientific">Oppiella nova</name>
    <dbReference type="NCBI Taxonomy" id="334625"/>
    <lineage>
        <taxon>Eukaryota</taxon>
        <taxon>Metazoa</taxon>
        <taxon>Ecdysozoa</taxon>
        <taxon>Arthropoda</taxon>
        <taxon>Chelicerata</taxon>
        <taxon>Arachnida</taxon>
        <taxon>Acari</taxon>
        <taxon>Acariformes</taxon>
        <taxon>Sarcoptiformes</taxon>
        <taxon>Oribatida</taxon>
        <taxon>Brachypylina</taxon>
        <taxon>Oppioidea</taxon>
        <taxon>Oppiidae</taxon>
        <taxon>Oppiella</taxon>
    </lineage>
</organism>
<evidence type="ECO:0000256" key="1">
    <source>
        <dbReference type="ARBA" id="ARBA00008390"/>
    </source>
</evidence>
<dbReference type="EMBL" id="CAJPVJ010000063">
    <property type="protein sequence ID" value="CAG2160018.1"/>
    <property type="molecule type" value="Genomic_DNA"/>
</dbReference>